<organism evidence="1 2">
    <name type="scientific">Candidatus Magnetoglobus multicellularis str. Araruama</name>
    <dbReference type="NCBI Taxonomy" id="890399"/>
    <lineage>
        <taxon>Bacteria</taxon>
        <taxon>Pseudomonadati</taxon>
        <taxon>Thermodesulfobacteriota</taxon>
        <taxon>Desulfobacteria</taxon>
        <taxon>Desulfobacterales</taxon>
        <taxon>Desulfobacteraceae</taxon>
        <taxon>Candidatus Magnetoglobus</taxon>
    </lineage>
</organism>
<comment type="caution">
    <text evidence="1">The sequence shown here is derived from an EMBL/GenBank/DDBJ whole genome shotgun (WGS) entry which is preliminary data.</text>
</comment>
<sequence>MLSTHSPHIVSAVHKEQIRVLIKENNHLSVITNFTRSYGVKVDQILLEIFRTNALRIPEIENKLLKLREMVSSNQYDSDECNMLKQELEKTIGYDDTDLALIRLEIAKRKKI</sequence>
<name>A0A1V1NUC6_9BACT</name>
<dbReference type="EMBL" id="ATBP01002197">
    <property type="protein sequence ID" value="ETR66153.1"/>
    <property type="molecule type" value="Genomic_DNA"/>
</dbReference>
<dbReference type="AlphaFoldDB" id="A0A1V1NUC6"/>
<protein>
    <submittedName>
        <fullName evidence="1">Uncharacterized protein</fullName>
    </submittedName>
</protein>
<reference evidence="2" key="1">
    <citation type="submission" date="2012-11" db="EMBL/GenBank/DDBJ databases">
        <authorList>
            <person name="Lucero-Rivera Y.E."/>
            <person name="Tovar-Ramirez D."/>
        </authorList>
    </citation>
    <scope>NUCLEOTIDE SEQUENCE [LARGE SCALE GENOMIC DNA]</scope>
    <source>
        <strain evidence="2">Araruama</strain>
    </source>
</reference>
<evidence type="ECO:0000313" key="2">
    <source>
        <dbReference type="Proteomes" id="UP000189670"/>
    </source>
</evidence>
<gene>
    <name evidence="1" type="ORF">OMM_13175</name>
</gene>
<proteinExistence type="predicted"/>
<evidence type="ECO:0000313" key="1">
    <source>
        <dbReference type="EMBL" id="ETR66153.1"/>
    </source>
</evidence>
<accession>A0A1V1NUC6</accession>
<dbReference type="Proteomes" id="UP000189670">
    <property type="component" value="Unassembled WGS sequence"/>
</dbReference>